<keyword evidence="1" id="KW-0540">Nuclease</keyword>
<reference evidence="4" key="1">
    <citation type="journal article" date="2023" name="Plant J.">
        <title>Genome sequences and population genomics provide insights into the demographic history, inbreeding, and mutation load of two 'living fossil' tree species of Dipteronia.</title>
        <authorList>
            <person name="Feng Y."/>
            <person name="Comes H.P."/>
            <person name="Chen J."/>
            <person name="Zhu S."/>
            <person name="Lu R."/>
            <person name="Zhang X."/>
            <person name="Li P."/>
            <person name="Qiu J."/>
            <person name="Olsen K.M."/>
            <person name="Qiu Y."/>
        </authorList>
    </citation>
    <scope>NUCLEOTIDE SEQUENCE</scope>
    <source>
        <strain evidence="4">NBL</strain>
    </source>
</reference>
<accession>A0AAE0A0J8</accession>
<sequence>MANEFVMRDGRTIIKTVIIDKYESTVTDNCWNLFLQECETVIGFDTEWSYLPTGKDDKIETRIVLLRFCSRTSCLIVKLTDDHRVLEKLGSFLCNKDIVFAGVHIQKDLDKLQKQYGFEVRNFMDLSQLAVVRDKYKFRLSLCGVREVASNVFSDYGMQPRLGFMPVRFSTGTQVENAAADPEDAYDAYRIAKYYLIDA</sequence>
<dbReference type="InterPro" id="IPR051132">
    <property type="entry name" value="3-5_Exonuclease_domain"/>
</dbReference>
<dbReference type="GO" id="GO:0008408">
    <property type="term" value="F:3'-5' exonuclease activity"/>
    <property type="evidence" value="ECO:0007669"/>
    <property type="project" value="InterPro"/>
</dbReference>
<dbReference type="SUPFAM" id="SSF53098">
    <property type="entry name" value="Ribonuclease H-like"/>
    <property type="match status" value="1"/>
</dbReference>
<dbReference type="Pfam" id="PF01612">
    <property type="entry name" value="DNA_pol_A_exo1"/>
    <property type="match status" value="1"/>
</dbReference>
<evidence type="ECO:0000313" key="5">
    <source>
        <dbReference type="Proteomes" id="UP001281410"/>
    </source>
</evidence>
<dbReference type="InterPro" id="IPR012337">
    <property type="entry name" value="RNaseH-like_sf"/>
</dbReference>
<dbReference type="InterPro" id="IPR002562">
    <property type="entry name" value="3'-5'_exonuclease_dom"/>
</dbReference>
<dbReference type="Gene3D" id="3.30.420.10">
    <property type="entry name" value="Ribonuclease H-like superfamily/Ribonuclease H"/>
    <property type="match status" value="1"/>
</dbReference>
<proteinExistence type="predicted"/>
<dbReference type="GO" id="GO:0005737">
    <property type="term" value="C:cytoplasm"/>
    <property type="evidence" value="ECO:0007669"/>
    <property type="project" value="TreeGrafter"/>
</dbReference>
<keyword evidence="2" id="KW-0378">Hydrolase</keyword>
<organism evidence="4 5">
    <name type="scientific">Dipteronia sinensis</name>
    <dbReference type="NCBI Taxonomy" id="43782"/>
    <lineage>
        <taxon>Eukaryota</taxon>
        <taxon>Viridiplantae</taxon>
        <taxon>Streptophyta</taxon>
        <taxon>Embryophyta</taxon>
        <taxon>Tracheophyta</taxon>
        <taxon>Spermatophyta</taxon>
        <taxon>Magnoliopsida</taxon>
        <taxon>eudicotyledons</taxon>
        <taxon>Gunneridae</taxon>
        <taxon>Pentapetalae</taxon>
        <taxon>rosids</taxon>
        <taxon>malvids</taxon>
        <taxon>Sapindales</taxon>
        <taxon>Sapindaceae</taxon>
        <taxon>Hippocastanoideae</taxon>
        <taxon>Acereae</taxon>
        <taxon>Dipteronia</taxon>
    </lineage>
</organism>
<dbReference type="GO" id="GO:0005634">
    <property type="term" value="C:nucleus"/>
    <property type="evidence" value="ECO:0007669"/>
    <property type="project" value="TreeGrafter"/>
</dbReference>
<dbReference type="GO" id="GO:0003676">
    <property type="term" value="F:nucleic acid binding"/>
    <property type="evidence" value="ECO:0007669"/>
    <property type="project" value="InterPro"/>
</dbReference>
<dbReference type="InterPro" id="IPR036397">
    <property type="entry name" value="RNaseH_sf"/>
</dbReference>
<name>A0AAE0A0J8_9ROSI</name>
<evidence type="ECO:0000256" key="1">
    <source>
        <dbReference type="ARBA" id="ARBA00022722"/>
    </source>
</evidence>
<dbReference type="Proteomes" id="UP001281410">
    <property type="component" value="Unassembled WGS sequence"/>
</dbReference>
<evidence type="ECO:0000256" key="2">
    <source>
        <dbReference type="ARBA" id="ARBA00022801"/>
    </source>
</evidence>
<protein>
    <recommendedName>
        <fullName evidence="3">3'-5' exonuclease domain-containing protein</fullName>
    </recommendedName>
</protein>
<comment type="caution">
    <text evidence="4">The sequence shown here is derived from an EMBL/GenBank/DDBJ whole genome shotgun (WGS) entry which is preliminary data.</text>
</comment>
<keyword evidence="5" id="KW-1185">Reference proteome</keyword>
<evidence type="ECO:0000259" key="3">
    <source>
        <dbReference type="Pfam" id="PF01612"/>
    </source>
</evidence>
<dbReference type="GO" id="GO:0006139">
    <property type="term" value="P:nucleobase-containing compound metabolic process"/>
    <property type="evidence" value="ECO:0007669"/>
    <property type="project" value="InterPro"/>
</dbReference>
<feature type="domain" description="3'-5' exonuclease" evidence="3">
    <location>
        <begin position="34"/>
        <end position="130"/>
    </location>
</feature>
<gene>
    <name evidence="4" type="ORF">Dsin_021236</name>
</gene>
<evidence type="ECO:0000313" key="4">
    <source>
        <dbReference type="EMBL" id="KAK3197821.1"/>
    </source>
</evidence>
<dbReference type="EMBL" id="JANJYJ010000007">
    <property type="protein sequence ID" value="KAK3197821.1"/>
    <property type="molecule type" value="Genomic_DNA"/>
</dbReference>
<dbReference type="AlphaFoldDB" id="A0AAE0A0J8"/>
<dbReference type="PANTHER" id="PTHR13620">
    <property type="entry name" value="3-5 EXONUCLEASE"/>
    <property type="match status" value="1"/>
</dbReference>
<dbReference type="PANTHER" id="PTHR13620:SF102">
    <property type="entry name" value="PROTEIN RISC-INTERACTING CLEARING 3'-5' EXORIBONUCLEASE 2"/>
    <property type="match status" value="1"/>
</dbReference>